<reference evidence="12 13" key="1">
    <citation type="submission" date="2019-02" db="EMBL/GenBank/DDBJ databases">
        <title>Genome sequencing of the rare red list fungi Phlebia centrifuga.</title>
        <authorList>
            <person name="Buettner E."/>
            <person name="Kellner H."/>
        </authorList>
    </citation>
    <scope>NUCLEOTIDE SEQUENCE [LARGE SCALE GENOMIC DNA]</scope>
    <source>
        <strain evidence="12 13">DSM 108282</strain>
    </source>
</reference>
<dbReference type="GO" id="GO:0005737">
    <property type="term" value="C:cytoplasm"/>
    <property type="evidence" value="ECO:0007669"/>
    <property type="project" value="TreeGrafter"/>
</dbReference>
<dbReference type="GO" id="GO:0016787">
    <property type="term" value="F:hydrolase activity"/>
    <property type="evidence" value="ECO:0007669"/>
    <property type="project" value="UniProtKB-KW"/>
</dbReference>
<dbReference type="Gene3D" id="3.40.50.300">
    <property type="entry name" value="P-loop containing nucleotide triphosphate hydrolases"/>
    <property type="match status" value="2"/>
</dbReference>
<evidence type="ECO:0000313" key="12">
    <source>
        <dbReference type="EMBL" id="THG96112.1"/>
    </source>
</evidence>
<keyword evidence="6" id="KW-0413">Isomerase</keyword>
<feature type="region of interest" description="Disordered" evidence="9">
    <location>
        <begin position="471"/>
        <end position="493"/>
    </location>
</feature>
<evidence type="ECO:0000256" key="4">
    <source>
        <dbReference type="ARBA" id="ARBA00022840"/>
    </source>
</evidence>
<feature type="domain" description="Helicase C-terminal" evidence="11">
    <location>
        <begin position="139"/>
        <end position="302"/>
    </location>
</feature>
<keyword evidence="13" id="KW-1185">Reference proteome</keyword>
<dbReference type="GO" id="GO:0003677">
    <property type="term" value="F:DNA binding"/>
    <property type="evidence" value="ECO:0007669"/>
    <property type="project" value="UniProtKB-KW"/>
</dbReference>
<dbReference type="PROSITE" id="PS51194">
    <property type="entry name" value="HELICASE_CTER"/>
    <property type="match status" value="1"/>
</dbReference>
<dbReference type="SUPFAM" id="SSF52540">
    <property type="entry name" value="P-loop containing nucleoside triphosphate hydrolases"/>
    <property type="match status" value="1"/>
</dbReference>
<dbReference type="EMBL" id="SGPJ01000261">
    <property type="protein sequence ID" value="THG96112.1"/>
    <property type="molecule type" value="Genomic_DNA"/>
</dbReference>
<evidence type="ECO:0000256" key="8">
    <source>
        <dbReference type="ARBA" id="ARBA00034808"/>
    </source>
</evidence>
<dbReference type="InterPro" id="IPR002464">
    <property type="entry name" value="DNA/RNA_helicase_DEAH_CS"/>
</dbReference>
<comment type="caution">
    <text evidence="12">The sequence shown here is derived from an EMBL/GenBank/DDBJ whole genome shotgun (WGS) entry which is preliminary data.</text>
</comment>
<feature type="compositionally biased region" description="Polar residues" evidence="9">
    <location>
        <begin position="319"/>
        <end position="330"/>
    </location>
</feature>
<dbReference type="Proteomes" id="UP000309038">
    <property type="component" value="Unassembled WGS sequence"/>
</dbReference>
<dbReference type="InterPro" id="IPR011545">
    <property type="entry name" value="DEAD/DEAH_box_helicase_dom"/>
</dbReference>
<dbReference type="Pfam" id="PF00271">
    <property type="entry name" value="Helicase_C"/>
    <property type="match status" value="1"/>
</dbReference>
<evidence type="ECO:0000256" key="2">
    <source>
        <dbReference type="ARBA" id="ARBA00022741"/>
    </source>
</evidence>
<proteinExistence type="inferred from homology"/>
<evidence type="ECO:0000259" key="11">
    <source>
        <dbReference type="PROSITE" id="PS51194"/>
    </source>
</evidence>
<keyword evidence="5" id="KW-0238">DNA-binding</keyword>
<dbReference type="InterPro" id="IPR027417">
    <property type="entry name" value="P-loop_NTPase"/>
</dbReference>
<dbReference type="GO" id="GO:0006310">
    <property type="term" value="P:DNA recombination"/>
    <property type="evidence" value="ECO:0007669"/>
    <property type="project" value="TreeGrafter"/>
</dbReference>
<protein>
    <recommendedName>
        <fullName evidence="8">DNA 3'-5' helicase</fullName>
        <ecNumber evidence="8">5.6.2.4</ecNumber>
    </recommendedName>
</protein>
<sequence>MPLLADKTNKKKVIIVSTLDELEADQAQRFKQMGLTATPVNSQVWTKDLHKDIMQNKYRVLLTSPEMLLEHPEFSKLIRSSDFMQDVALIVIDEAHCISQWGADFRVKFGELEKLRSYIALDVPILATSATLTPTVLAEIQQKLSYSTDKTYLLDLGNDRHNITPIVSRMKSAKDLTALDFVLDEALCEPRQPLVRTLIYKRAMRRFRNGDIKILCATEVAGMGLDIPDIDRVVQYMLPKTLNEWVQHYGRAGRGGQPAMGILLVEPSAFKKIKVKKQVSDASKPTNKRKVPDVPVESDSEDPNENDLECDEMADDGAETTNHDSVSQYQKKVEPGLREYLEALECRREIQDKYFRNPTRLREYTDKKPAIKKKSGEGNRRGERLQSCRDALFHWRRRQWKNTYSKCIWGVESLLPDKILKQLAKAAHIRTMDDIKREIPDWIWVDDHGEDVIARLRPIDEQWNTERLEAAEENKAKRRRTSEENKNVRDEARREQKYMATLRKNNIHNNPNISRAPLGFAIAPQQMTTHPTGLQWMLYATSSTFAMPLASIQLQWMPVNSDLYGSLQD</sequence>
<dbReference type="PANTHER" id="PTHR13710">
    <property type="entry name" value="DNA HELICASE RECQ FAMILY MEMBER"/>
    <property type="match status" value="1"/>
</dbReference>
<keyword evidence="2" id="KW-0547">Nucleotide-binding</keyword>
<dbReference type="GO" id="GO:0005524">
    <property type="term" value="F:ATP binding"/>
    <property type="evidence" value="ECO:0007669"/>
    <property type="project" value="UniProtKB-KW"/>
</dbReference>
<evidence type="ECO:0000313" key="13">
    <source>
        <dbReference type="Proteomes" id="UP000309038"/>
    </source>
</evidence>
<gene>
    <name evidence="12" type="ORF">EW026_g5664</name>
</gene>
<feature type="domain" description="Helicase ATP-binding" evidence="10">
    <location>
        <begin position="1"/>
        <end position="150"/>
    </location>
</feature>
<accession>A0A4V3X9Z5</accession>
<organism evidence="12 13">
    <name type="scientific">Hermanssonia centrifuga</name>
    <dbReference type="NCBI Taxonomy" id="98765"/>
    <lineage>
        <taxon>Eukaryota</taxon>
        <taxon>Fungi</taxon>
        <taxon>Dikarya</taxon>
        <taxon>Basidiomycota</taxon>
        <taxon>Agaricomycotina</taxon>
        <taxon>Agaricomycetes</taxon>
        <taxon>Polyporales</taxon>
        <taxon>Meruliaceae</taxon>
        <taxon>Hermanssonia</taxon>
    </lineage>
</organism>
<evidence type="ECO:0000259" key="10">
    <source>
        <dbReference type="PROSITE" id="PS51192"/>
    </source>
</evidence>
<evidence type="ECO:0000256" key="9">
    <source>
        <dbReference type="SAM" id="MobiDB-lite"/>
    </source>
</evidence>
<evidence type="ECO:0000256" key="5">
    <source>
        <dbReference type="ARBA" id="ARBA00023125"/>
    </source>
</evidence>
<dbReference type="InterPro" id="IPR001650">
    <property type="entry name" value="Helicase_C-like"/>
</dbReference>
<dbReference type="AlphaFoldDB" id="A0A4V3X9Z5"/>
<keyword evidence="4" id="KW-0067">ATP-binding</keyword>
<dbReference type="PROSITE" id="PS00690">
    <property type="entry name" value="DEAH_ATP_HELICASE"/>
    <property type="match status" value="1"/>
</dbReference>
<dbReference type="PANTHER" id="PTHR13710:SF105">
    <property type="entry name" value="ATP-DEPENDENT DNA HELICASE Q1"/>
    <property type="match status" value="1"/>
</dbReference>
<comment type="catalytic activity">
    <reaction evidence="7">
        <text>Couples ATP hydrolysis with the unwinding of duplex DNA by translocating in the 3'-5' direction.</text>
        <dbReference type="EC" id="5.6.2.4"/>
    </reaction>
</comment>
<evidence type="ECO:0000256" key="3">
    <source>
        <dbReference type="ARBA" id="ARBA00022801"/>
    </source>
</evidence>
<dbReference type="GO" id="GO:0005694">
    <property type="term" value="C:chromosome"/>
    <property type="evidence" value="ECO:0007669"/>
    <property type="project" value="TreeGrafter"/>
</dbReference>
<evidence type="ECO:0000256" key="6">
    <source>
        <dbReference type="ARBA" id="ARBA00023235"/>
    </source>
</evidence>
<feature type="compositionally biased region" description="Acidic residues" evidence="9">
    <location>
        <begin position="296"/>
        <end position="318"/>
    </location>
</feature>
<dbReference type="Pfam" id="PF00270">
    <property type="entry name" value="DEAD"/>
    <property type="match status" value="1"/>
</dbReference>
<evidence type="ECO:0000256" key="1">
    <source>
        <dbReference type="ARBA" id="ARBA00005446"/>
    </source>
</evidence>
<feature type="region of interest" description="Disordered" evidence="9">
    <location>
        <begin position="276"/>
        <end position="330"/>
    </location>
</feature>
<comment type="similarity">
    <text evidence="1">Belongs to the helicase family. RecQ subfamily.</text>
</comment>
<keyword evidence="3" id="KW-0378">Hydrolase</keyword>
<evidence type="ECO:0000256" key="7">
    <source>
        <dbReference type="ARBA" id="ARBA00034617"/>
    </source>
</evidence>
<name>A0A4V3X9Z5_9APHY</name>
<dbReference type="GO" id="GO:0006281">
    <property type="term" value="P:DNA repair"/>
    <property type="evidence" value="ECO:0007669"/>
    <property type="project" value="TreeGrafter"/>
</dbReference>
<dbReference type="SMART" id="SM00490">
    <property type="entry name" value="HELICc"/>
    <property type="match status" value="1"/>
</dbReference>
<dbReference type="InterPro" id="IPR014001">
    <property type="entry name" value="Helicase_ATP-bd"/>
</dbReference>
<dbReference type="PROSITE" id="PS51192">
    <property type="entry name" value="HELICASE_ATP_BIND_1"/>
    <property type="match status" value="1"/>
</dbReference>
<dbReference type="GO" id="GO:0043138">
    <property type="term" value="F:3'-5' DNA helicase activity"/>
    <property type="evidence" value="ECO:0007669"/>
    <property type="project" value="UniProtKB-EC"/>
</dbReference>
<dbReference type="EC" id="5.6.2.4" evidence="8"/>
<dbReference type="GO" id="GO:0009378">
    <property type="term" value="F:four-way junction helicase activity"/>
    <property type="evidence" value="ECO:0007669"/>
    <property type="project" value="TreeGrafter"/>
</dbReference>